<dbReference type="Pfam" id="PF00361">
    <property type="entry name" value="Proton_antipo_M"/>
    <property type="match status" value="1"/>
</dbReference>
<feature type="transmembrane region" description="Helical" evidence="9">
    <location>
        <begin position="106"/>
        <end position="125"/>
    </location>
</feature>
<dbReference type="EMBL" id="JACDXX010000002">
    <property type="protein sequence ID" value="MCB5409070.1"/>
    <property type="molecule type" value="Genomic_DNA"/>
</dbReference>
<organism evidence="11 12">
    <name type="scientific">Pseudogemmobacter faecipullorum</name>
    <dbReference type="NCBI Taxonomy" id="2755041"/>
    <lineage>
        <taxon>Bacteria</taxon>
        <taxon>Pseudomonadati</taxon>
        <taxon>Pseudomonadota</taxon>
        <taxon>Alphaproteobacteria</taxon>
        <taxon>Rhodobacterales</taxon>
        <taxon>Paracoccaceae</taxon>
        <taxon>Pseudogemmobacter</taxon>
    </lineage>
</organism>
<dbReference type="InterPro" id="IPR003918">
    <property type="entry name" value="NADH_UbQ_OxRdtase"/>
</dbReference>
<dbReference type="NCBIfam" id="NF009306">
    <property type="entry name" value="PRK12663.1"/>
    <property type="match status" value="1"/>
</dbReference>
<feature type="transmembrane region" description="Helical" evidence="9">
    <location>
        <begin position="202"/>
        <end position="228"/>
    </location>
</feature>
<evidence type="ECO:0000256" key="5">
    <source>
        <dbReference type="ARBA" id="ARBA00022692"/>
    </source>
</evidence>
<feature type="transmembrane region" description="Helical" evidence="9">
    <location>
        <begin position="303"/>
        <end position="322"/>
    </location>
</feature>
<dbReference type="Proteomes" id="UP001198571">
    <property type="component" value="Unassembled WGS sequence"/>
</dbReference>
<feature type="transmembrane region" description="Helical" evidence="9">
    <location>
        <begin position="402"/>
        <end position="426"/>
    </location>
</feature>
<comment type="function">
    <text evidence="1">NDH-1 shuttles electrons from NADH, via FMN and iron-sulfur (Fe-S) centers, to quinones in the respiratory chain. The immediate electron acceptor for the enzyme in this species is believed to be ubiquinone. Couples the redox reaction to proton translocation (for every two electrons transferred, four hydrogen ions are translocated across the cytoplasmic membrane), and thus conserves the redox energy in a proton gradient.</text>
</comment>
<dbReference type="RefSeq" id="WP_226933964.1">
    <property type="nucleotide sequence ID" value="NZ_JACDXX010000002.1"/>
</dbReference>
<keyword evidence="12" id="KW-1185">Reference proteome</keyword>
<keyword evidence="6 9" id="KW-1133">Transmembrane helix</keyword>
<accession>A0ABS8CJM2</accession>
<keyword evidence="5 8" id="KW-0812">Transmembrane</keyword>
<feature type="transmembrane region" description="Helical" evidence="9">
    <location>
        <begin position="71"/>
        <end position="94"/>
    </location>
</feature>
<evidence type="ECO:0000259" key="10">
    <source>
        <dbReference type="Pfam" id="PF00361"/>
    </source>
</evidence>
<evidence type="ECO:0000256" key="1">
    <source>
        <dbReference type="ARBA" id="ARBA00002378"/>
    </source>
</evidence>
<dbReference type="InterPro" id="IPR001750">
    <property type="entry name" value="ND/Mrp_TM"/>
</dbReference>
<evidence type="ECO:0000256" key="9">
    <source>
        <dbReference type="SAM" id="Phobius"/>
    </source>
</evidence>
<comment type="similarity">
    <text evidence="3">Belongs to the CPA3 antiporters (TC 2.A.63) subunit D family.</text>
</comment>
<feature type="transmembrane region" description="Helical" evidence="9">
    <location>
        <begin position="6"/>
        <end position="22"/>
    </location>
</feature>
<sequence>MSWLLALPVMLPFAAAALAFLTRRSRASAYASLAGALISLILALMLLQAVIENGVVAVQMSAWPAPFGITLVADYLAAAMVLITAIISLGVTIWSMAEIGRKSRAYGWYGLFQTLIGGVTGAFLTGDLFNLYVWFEVMLISSFGLLVISGRREATDGAVKYVTLNLISTVLFLCAAGLLYGATGTLNMADLRAAVAAHPDQGLMTVIGMMLMLAFGLKAAVFPLFFWLPASYHTPHYATSAVFAGLLTKVGVYALIRTFTLIFVGDQGLTHEILLWCACLTMLTGVLGAAAQSDFRRVLSFHIVSQIGYMVLGLALMTPLALAGAVFYLLHHIVVKANLFLIAGLARRLTGSSDLYRIGGLWRYAPLLGILFLIPAFSLAGFPPLSGFWAKYLLIRASLELQHWLVAGIALLVGLLTVYSMTKIMAEAFWKAHPKGIEPRLSRLSGAALGLMLGPVMALTLMTLIIGFYPAPFIAFAETAAAQLLDPGAYITTVLGARP</sequence>
<feature type="transmembrane region" description="Helical" evidence="9">
    <location>
        <begin position="447"/>
        <end position="469"/>
    </location>
</feature>
<evidence type="ECO:0000256" key="4">
    <source>
        <dbReference type="ARBA" id="ARBA00022475"/>
    </source>
</evidence>
<dbReference type="PRINTS" id="PR01437">
    <property type="entry name" value="NUOXDRDTASE4"/>
</dbReference>
<feature type="transmembrane region" description="Helical" evidence="9">
    <location>
        <begin position="328"/>
        <end position="349"/>
    </location>
</feature>
<evidence type="ECO:0000256" key="8">
    <source>
        <dbReference type="RuleBase" id="RU000320"/>
    </source>
</evidence>
<protein>
    <submittedName>
        <fullName evidence="11">Na+/H+ antiporter subunit D</fullName>
    </submittedName>
</protein>
<name>A0ABS8CJM2_9RHOB</name>
<evidence type="ECO:0000256" key="2">
    <source>
        <dbReference type="ARBA" id="ARBA00004651"/>
    </source>
</evidence>
<keyword evidence="7 9" id="KW-0472">Membrane</keyword>
<gene>
    <name evidence="11" type="ORF">H0485_03455</name>
</gene>
<feature type="transmembrane region" description="Helical" evidence="9">
    <location>
        <begin position="161"/>
        <end position="182"/>
    </location>
</feature>
<evidence type="ECO:0000256" key="3">
    <source>
        <dbReference type="ARBA" id="ARBA00005346"/>
    </source>
</evidence>
<dbReference type="PANTHER" id="PTHR42703">
    <property type="entry name" value="NADH DEHYDROGENASE"/>
    <property type="match status" value="1"/>
</dbReference>
<evidence type="ECO:0000256" key="7">
    <source>
        <dbReference type="ARBA" id="ARBA00023136"/>
    </source>
</evidence>
<keyword evidence="4" id="KW-1003">Cell membrane</keyword>
<comment type="caution">
    <text evidence="11">The sequence shown here is derived from an EMBL/GenBank/DDBJ whole genome shotgun (WGS) entry which is preliminary data.</text>
</comment>
<dbReference type="PANTHER" id="PTHR42703:SF1">
    <property type="entry name" value="NA(+)_H(+) ANTIPORTER SUBUNIT D1"/>
    <property type="match status" value="1"/>
</dbReference>
<feature type="transmembrane region" description="Helical" evidence="9">
    <location>
        <begin position="273"/>
        <end position="291"/>
    </location>
</feature>
<evidence type="ECO:0000313" key="12">
    <source>
        <dbReference type="Proteomes" id="UP001198571"/>
    </source>
</evidence>
<feature type="transmembrane region" description="Helical" evidence="9">
    <location>
        <begin position="131"/>
        <end position="149"/>
    </location>
</feature>
<dbReference type="InterPro" id="IPR050586">
    <property type="entry name" value="CPA3_Na-H_Antiporter_D"/>
</dbReference>
<evidence type="ECO:0000256" key="6">
    <source>
        <dbReference type="ARBA" id="ARBA00022989"/>
    </source>
</evidence>
<comment type="subcellular location">
    <subcellularLocation>
        <location evidence="2">Cell membrane</location>
        <topology evidence="2">Multi-pass membrane protein</topology>
    </subcellularLocation>
    <subcellularLocation>
        <location evidence="8">Membrane</location>
        <topology evidence="8">Multi-pass membrane protein</topology>
    </subcellularLocation>
</comment>
<feature type="transmembrane region" description="Helical" evidence="9">
    <location>
        <begin position="240"/>
        <end position="261"/>
    </location>
</feature>
<feature type="transmembrane region" description="Helical" evidence="9">
    <location>
        <begin position="29"/>
        <end position="51"/>
    </location>
</feature>
<proteinExistence type="inferred from homology"/>
<evidence type="ECO:0000313" key="11">
    <source>
        <dbReference type="EMBL" id="MCB5409070.1"/>
    </source>
</evidence>
<feature type="domain" description="NADH:quinone oxidoreductase/Mrp antiporter transmembrane" evidence="10">
    <location>
        <begin position="126"/>
        <end position="416"/>
    </location>
</feature>
<feature type="transmembrane region" description="Helical" evidence="9">
    <location>
        <begin position="361"/>
        <end position="382"/>
    </location>
</feature>
<reference evidence="11 12" key="1">
    <citation type="submission" date="2020-07" db="EMBL/GenBank/DDBJ databases">
        <title>Pseudogemmobacter sp. nov., isolated from poultry manure in Taiwan.</title>
        <authorList>
            <person name="Lin S.-Y."/>
            <person name="Tang Y.-S."/>
            <person name="Young C.-C."/>
        </authorList>
    </citation>
    <scope>NUCLEOTIDE SEQUENCE [LARGE SCALE GENOMIC DNA]</scope>
    <source>
        <strain evidence="11 12">CC-YST710</strain>
    </source>
</reference>